<dbReference type="InterPro" id="IPR036388">
    <property type="entry name" value="WH-like_DNA-bd_sf"/>
</dbReference>
<dbReference type="PANTHER" id="PTHR33204">
    <property type="entry name" value="TRANSCRIPTIONAL REGULATOR, MARR FAMILY"/>
    <property type="match status" value="1"/>
</dbReference>
<sequence>MKSEKIIKKDPGGRRRWYDDACGTAMALEFVGERWSLLVLRELMFGPRRFGEIKAHLTGVSANVLTQRLENLERAGMLIRRRLPPPAGAQVYELTPWGYEIEPVLQTMGRWATRSPAHDPTLPLSPASAMLSLRTMIDRDKARALAGATIGFRLGGDRFVARLTADDLAIVRGEPMGVDVTIDTDPTTLAVWIYVKRAIAAAEAEGTMRIVGDRALAERFADLFALPAKIGNEGNIE</sequence>
<evidence type="ECO:0000259" key="4">
    <source>
        <dbReference type="PROSITE" id="PS51118"/>
    </source>
</evidence>
<dbReference type="InterPro" id="IPR011991">
    <property type="entry name" value="ArsR-like_HTH"/>
</dbReference>
<proteinExistence type="predicted"/>
<organism evidence="5 6">
    <name type="scientific">Sphingomonas mollis</name>
    <dbReference type="NCBI Taxonomy" id="2795726"/>
    <lineage>
        <taxon>Bacteria</taxon>
        <taxon>Pseudomonadati</taxon>
        <taxon>Pseudomonadota</taxon>
        <taxon>Alphaproteobacteria</taxon>
        <taxon>Sphingomonadales</taxon>
        <taxon>Sphingomonadaceae</taxon>
        <taxon>Sphingomonas</taxon>
    </lineage>
</organism>
<dbReference type="EMBL" id="JAELXS010000008">
    <property type="protein sequence ID" value="MBJ6122918.1"/>
    <property type="molecule type" value="Genomic_DNA"/>
</dbReference>
<accession>A0ABS0XSC0</accession>
<gene>
    <name evidence="5" type="ORF">JAO74_14055</name>
</gene>
<dbReference type="InterPro" id="IPR002577">
    <property type="entry name" value="HTH_HxlR"/>
</dbReference>
<dbReference type="Proteomes" id="UP000640426">
    <property type="component" value="Unassembled WGS sequence"/>
</dbReference>
<dbReference type="Pfam" id="PF01638">
    <property type="entry name" value="HxlR"/>
    <property type="match status" value="1"/>
</dbReference>
<dbReference type="RefSeq" id="WP_199039335.1">
    <property type="nucleotide sequence ID" value="NZ_JAELXS010000008.1"/>
</dbReference>
<dbReference type="Gene3D" id="3.30.1050.10">
    <property type="entry name" value="SCP2 sterol-binding domain"/>
    <property type="match status" value="1"/>
</dbReference>
<dbReference type="InterPro" id="IPR036390">
    <property type="entry name" value="WH_DNA-bd_sf"/>
</dbReference>
<evidence type="ECO:0000256" key="2">
    <source>
        <dbReference type="ARBA" id="ARBA00023125"/>
    </source>
</evidence>
<evidence type="ECO:0000313" key="5">
    <source>
        <dbReference type="EMBL" id="MBJ6122918.1"/>
    </source>
</evidence>
<keyword evidence="1" id="KW-0805">Transcription regulation</keyword>
<comment type="caution">
    <text evidence="5">The sequence shown here is derived from an EMBL/GenBank/DDBJ whole genome shotgun (WGS) entry which is preliminary data.</text>
</comment>
<keyword evidence="3" id="KW-0804">Transcription</keyword>
<evidence type="ECO:0000313" key="6">
    <source>
        <dbReference type="Proteomes" id="UP000640426"/>
    </source>
</evidence>
<evidence type="ECO:0000256" key="3">
    <source>
        <dbReference type="ARBA" id="ARBA00023163"/>
    </source>
</evidence>
<feature type="domain" description="HTH hxlR-type" evidence="4">
    <location>
        <begin position="22"/>
        <end position="120"/>
    </location>
</feature>
<dbReference type="Gene3D" id="1.10.10.10">
    <property type="entry name" value="Winged helix-like DNA-binding domain superfamily/Winged helix DNA-binding domain"/>
    <property type="match status" value="1"/>
</dbReference>
<dbReference type="SUPFAM" id="SSF46785">
    <property type="entry name" value="Winged helix' DNA-binding domain"/>
    <property type="match status" value="1"/>
</dbReference>
<dbReference type="CDD" id="cd00090">
    <property type="entry name" value="HTH_ARSR"/>
    <property type="match status" value="1"/>
</dbReference>
<keyword evidence="2" id="KW-0238">DNA-binding</keyword>
<dbReference type="PROSITE" id="PS51118">
    <property type="entry name" value="HTH_HXLR"/>
    <property type="match status" value="1"/>
</dbReference>
<evidence type="ECO:0000256" key="1">
    <source>
        <dbReference type="ARBA" id="ARBA00023015"/>
    </source>
</evidence>
<dbReference type="InterPro" id="IPR036527">
    <property type="entry name" value="SCP2_sterol-bd_dom_sf"/>
</dbReference>
<keyword evidence="6" id="KW-1185">Reference proteome</keyword>
<dbReference type="PANTHER" id="PTHR33204:SF18">
    <property type="entry name" value="TRANSCRIPTIONAL REGULATORY PROTEIN"/>
    <property type="match status" value="1"/>
</dbReference>
<name>A0ABS0XSC0_9SPHN</name>
<protein>
    <submittedName>
        <fullName evidence="5">Helix-turn-helix transcriptional regulator</fullName>
    </submittedName>
</protein>
<reference evidence="6" key="1">
    <citation type="submission" date="2020-12" db="EMBL/GenBank/DDBJ databases">
        <title>Hymenobacter sp.</title>
        <authorList>
            <person name="Kim M.K."/>
        </authorList>
    </citation>
    <scope>NUCLEOTIDE SEQUENCE [LARGE SCALE GENOMIC DNA]</scope>
    <source>
        <strain evidence="6">BT553</strain>
    </source>
</reference>